<accession>A0A9D1E413</accession>
<evidence type="ECO:0000256" key="2">
    <source>
        <dbReference type="ARBA" id="ARBA00005988"/>
    </source>
</evidence>
<dbReference type="GO" id="GO:0005615">
    <property type="term" value="C:extracellular space"/>
    <property type="evidence" value="ECO:0007669"/>
    <property type="project" value="TreeGrafter"/>
</dbReference>
<dbReference type="PANTHER" id="PTHR11705">
    <property type="entry name" value="PROTEASE FAMILY M14 CARBOXYPEPTIDASE A,B"/>
    <property type="match status" value="1"/>
</dbReference>
<dbReference type="SMART" id="SM00631">
    <property type="entry name" value="Zn_pept"/>
    <property type="match status" value="1"/>
</dbReference>
<dbReference type="GO" id="GO:0004181">
    <property type="term" value="F:metallocarboxypeptidase activity"/>
    <property type="evidence" value="ECO:0007669"/>
    <property type="project" value="InterPro"/>
</dbReference>
<feature type="active site" description="Proton donor/acceptor" evidence="7">
    <location>
        <position position="247"/>
    </location>
</feature>
<comment type="caution">
    <text evidence="9">The sequence shown here is derived from an EMBL/GenBank/DDBJ whole genome shotgun (WGS) entry which is preliminary data.</text>
</comment>
<reference evidence="9" key="1">
    <citation type="submission" date="2020-10" db="EMBL/GenBank/DDBJ databases">
        <authorList>
            <person name="Gilroy R."/>
        </authorList>
    </citation>
    <scope>NUCLEOTIDE SEQUENCE</scope>
    <source>
        <strain evidence="9">CHK121-14286</strain>
    </source>
</reference>
<dbReference type="SUPFAM" id="SSF53187">
    <property type="entry name" value="Zn-dependent exopeptidases"/>
    <property type="match status" value="1"/>
</dbReference>
<evidence type="ECO:0000256" key="4">
    <source>
        <dbReference type="ARBA" id="ARBA00022801"/>
    </source>
</evidence>
<comment type="cofactor">
    <cofactor evidence="1">
        <name>Zn(2+)</name>
        <dbReference type="ChEBI" id="CHEBI:29105"/>
    </cofactor>
</comment>
<feature type="domain" description="Peptidase M14" evidence="8">
    <location>
        <begin position="1"/>
        <end position="280"/>
    </location>
</feature>
<evidence type="ECO:0000313" key="10">
    <source>
        <dbReference type="Proteomes" id="UP000824200"/>
    </source>
</evidence>
<reference evidence="9" key="2">
    <citation type="journal article" date="2021" name="PeerJ">
        <title>Extensive microbial diversity within the chicken gut microbiome revealed by metagenomics and culture.</title>
        <authorList>
            <person name="Gilroy R."/>
            <person name="Ravi A."/>
            <person name="Getino M."/>
            <person name="Pursley I."/>
            <person name="Horton D.L."/>
            <person name="Alikhan N.F."/>
            <person name="Baker D."/>
            <person name="Gharbi K."/>
            <person name="Hall N."/>
            <person name="Watson M."/>
            <person name="Adriaenssens E.M."/>
            <person name="Foster-Nyarko E."/>
            <person name="Jarju S."/>
            <person name="Secka A."/>
            <person name="Antonio M."/>
            <person name="Oren A."/>
            <person name="Chaudhuri R.R."/>
            <person name="La Ragione R."/>
            <person name="Hildebrand F."/>
            <person name="Pallen M.J."/>
        </authorList>
    </citation>
    <scope>NUCLEOTIDE SEQUENCE</scope>
    <source>
        <strain evidence="9">CHK121-14286</strain>
    </source>
</reference>
<dbReference type="AlphaFoldDB" id="A0A9D1E413"/>
<comment type="similarity">
    <text evidence="2 7">Belongs to the peptidase M14 family.</text>
</comment>
<evidence type="ECO:0000259" key="8">
    <source>
        <dbReference type="PROSITE" id="PS52035"/>
    </source>
</evidence>
<dbReference type="GO" id="GO:0006508">
    <property type="term" value="P:proteolysis"/>
    <property type="evidence" value="ECO:0007669"/>
    <property type="project" value="UniProtKB-KW"/>
</dbReference>
<keyword evidence="6" id="KW-0482">Metalloprotease</keyword>
<proteinExistence type="inferred from homology"/>
<evidence type="ECO:0000256" key="7">
    <source>
        <dbReference type="PROSITE-ProRule" id="PRU01379"/>
    </source>
</evidence>
<protein>
    <recommendedName>
        <fullName evidence="8">Peptidase M14 domain-containing protein</fullName>
    </recommendedName>
</protein>
<dbReference type="PANTHER" id="PTHR11705:SF143">
    <property type="entry name" value="SLL0236 PROTEIN"/>
    <property type="match status" value="1"/>
</dbReference>
<dbReference type="EMBL" id="DVHL01000028">
    <property type="protein sequence ID" value="HIR65906.1"/>
    <property type="molecule type" value="Genomic_DNA"/>
</dbReference>
<evidence type="ECO:0000256" key="1">
    <source>
        <dbReference type="ARBA" id="ARBA00001947"/>
    </source>
</evidence>
<organism evidence="9 10">
    <name type="scientific">Candidatus Fimimonas gallinarum</name>
    <dbReference type="NCBI Taxonomy" id="2840821"/>
    <lineage>
        <taxon>Bacteria</taxon>
        <taxon>Pseudomonadati</taxon>
        <taxon>Myxococcota</taxon>
        <taxon>Myxococcia</taxon>
        <taxon>Myxococcales</taxon>
        <taxon>Cystobacterineae</taxon>
        <taxon>Myxococcaceae</taxon>
        <taxon>Myxococcaceae incertae sedis</taxon>
        <taxon>Candidatus Fimimonas</taxon>
    </lineage>
</organism>
<dbReference type="Proteomes" id="UP000824200">
    <property type="component" value="Unassembled WGS sequence"/>
</dbReference>
<name>A0A9D1E413_9BACT</name>
<dbReference type="Pfam" id="PF00246">
    <property type="entry name" value="Peptidase_M14"/>
    <property type="match status" value="1"/>
</dbReference>
<evidence type="ECO:0000256" key="6">
    <source>
        <dbReference type="ARBA" id="ARBA00023049"/>
    </source>
</evidence>
<evidence type="ECO:0000313" key="9">
    <source>
        <dbReference type="EMBL" id="HIR65906.1"/>
    </source>
</evidence>
<dbReference type="GO" id="GO:0008270">
    <property type="term" value="F:zinc ion binding"/>
    <property type="evidence" value="ECO:0007669"/>
    <property type="project" value="InterPro"/>
</dbReference>
<dbReference type="PROSITE" id="PS52035">
    <property type="entry name" value="PEPTIDASE_M14"/>
    <property type="match status" value="1"/>
</dbReference>
<keyword evidence="3" id="KW-0645">Protease</keyword>
<dbReference type="Gene3D" id="3.40.630.10">
    <property type="entry name" value="Zn peptidases"/>
    <property type="match status" value="1"/>
</dbReference>
<evidence type="ECO:0000256" key="5">
    <source>
        <dbReference type="ARBA" id="ARBA00022833"/>
    </source>
</evidence>
<sequence length="297" mass="33670">MFRYSDLLYEMQLFCRNGVETGNIGNSELGQQIPYIFVGKKNCNYMIVQGAIHAREHLTALLVVNLAKHLVKNPQLSLLGGIYFVPMVNPDGVRLCQEGVGFVGDKQRKSNLLAINGNSDFSLWKANVDGVDLNVNFDARWGEGAENCFCKSSQNYVGKYPFSARETRALAEFTCKIKPCVTLSYHLKGEEIYWEFGQTSHRRYRDKRYAQAISNYTGYKVVSLSDSVGGYKDWCVEKFHIPSFTVEVGNDKFAHPFPYSQFNVIFQQNADLPRRLLNTVVSDNEKLKEAGLADVLR</sequence>
<gene>
    <name evidence="9" type="ORF">IAC95_03365</name>
</gene>
<evidence type="ECO:0000256" key="3">
    <source>
        <dbReference type="ARBA" id="ARBA00022670"/>
    </source>
</evidence>
<keyword evidence="4" id="KW-0378">Hydrolase</keyword>
<dbReference type="InterPro" id="IPR000834">
    <property type="entry name" value="Peptidase_M14"/>
</dbReference>
<keyword evidence="5" id="KW-0862">Zinc</keyword>